<evidence type="ECO:0000256" key="3">
    <source>
        <dbReference type="ARBA" id="ARBA00022777"/>
    </source>
</evidence>
<dbReference type="GO" id="GO:0000045">
    <property type="term" value="P:autophagosome assembly"/>
    <property type="evidence" value="ECO:0007669"/>
    <property type="project" value="TreeGrafter"/>
</dbReference>
<dbReference type="SMART" id="SM00220">
    <property type="entry name" value="S_TKc"/>
    <property type="match status" value="1"/>
</dbReference>
<evidence type="ECO:0000256" key="2">
    <source>
        <dbReference type="ARBA" id="ARBA00022741"/>
    </source>
</evidence>
<dbReference type="GO" id="GO:0000407">
    <property type="term" value="C:phagophore assembly site"/>
    <property type="evidence" value="ECO:0007669"/>
    <property type="project" value="TreeGrafter"/>
</dbReference>
<keyword evidence="2" id="KW-0547">Nucleotide-binding</keyword>
<dbReference type="GO" id="GO:0004674">
    <property type="term" value="F:protein serine/threonine kinase activity"/>
    <property type="evidence" value="ECO:0007669"/>
    <property type="project" value="InterPro"/>
</dbReference>
<feature type="domain" description="Protein kinase" evidence="5">
    <location>
        <begin position="1"/>
        <end position="147"/>
    </location>
</feature>
<dbReference type="InterPro" id="IPR011009">
    <property type="entry name" value="Kinase-like_dom_sf"/>
</dbReference>
<evidence type="ECO:0000256" key="4">
    <source>
        <dbReference type="ARBA" id="ARBA00022840"/>
    </source>
</evidence>
<gene>
    <name evidence="6" type="ORF">SRAS04492_LOCUS4834</name>
</gene>
<dbReference type="GO" id="GO:0016020">
    <property type="term" value="C:membrane"/>
    <property type="evidence" value="ECO:0007669"/>
    <property type="project" value="TreeGrafter"/>
</dbReference>
<dbReference type="AlphaFoldDB" id="A0A7S3CNF7"/>
<dbReference type="GO" id="GO:0005829">
    <property type="term" value="C:cytosol"/>
    <property type="evidence" value="ECO:0007669"/>
    <property type="project" value="TreeGrafter"/>
</dbReference>
<dbReference type="PROSITE" id="PS50011">
    <property type="entry name" value="PROTEIN_KINASE_DOM"/>
    <property type="match status" value="1"/>
</dbReference>
<dbReference type="PANTHER" id="PTHR24348:SF22">
    <property type="entry name" value="NON-SPECIFIC SERINE_THREONINE PROTEIN KINASE"/>
    <property type="match status" value="1"/>
</dbReference>
<dbReference type="GO" id="GO:0010506">
    <property type="term" value="P:regulation of autophagy"/>
    <property type="evidence" value="ECO:0007669"/>
    <property type="project" value="InterPro"/>
</dbReference>
<dbReference type="GO" id="GO:0005524">
    <property type="term" value="F:ATP binding"/>
    <property type="evidence" value="ECO:0007669"/>
    <property type="project" value="UniProtKB-KW"/>
</dbReference>
<evidence type="ECO:0000313" key="6">
    <source>
        <dbReference type="EMBL" id="CAE0233036.1"/>
    </source>
</evidence>
<reference evidence="6" key="1">
    <citation type="submission" date="2021-01" db="EMBL/GenBank/DDBJ databases">
        <authorList>
            <person name="Corre E."/>
            <person name="Pelletier E."/>
            <person name="Niang G."/>
            <person name="Scheremetjew M."/>
            <person name="Finn R."/>
            <person name="Kale V."/>
            <person name="Holt S."/>
            <person name="Cochrane G."/>
            <person name="Meng A."/>
            <person name="Brown T."/>
            <person name="Cohen L."/>
        </authorList>
    </citation>
    <scope>NUCLEOTIDE SEQUENCE</scope>
    <source>
        <strain evidence="6">Ras09</strain>
    </source>
</reference>
<name>A0A7S3CNF7_9SPIT</name>
<dbReference type="InterPro" id="IPR000719">
    <property type="entry name" value="Prot_kinase_dom"/>
</dbReference>
<dbReference type="Pfam" id="PF00069">
    <property type="entry name" value="Pkinase"/>
    <property type="match status" value="1"/>
</dbReference>
<evidence type="ECO:0000256" key="1">
    <source>
        <dbReference type="ARBA" id="ARBA00022679"/>
    </source>
</evidence>
<organism evidence="6">
    <name type="scientific">Strombidium rassoulzadegani</name>
    <dbReference type="NCBI Taxonomy" id="1082188"/>
    <lineage>
        <taxon>Eukaryota</taxon>
        <taxon>Sar</taxon>
        <taxon>Alveolata</taxon>
        <taxon>Ciliophora</taxon>
        <taxon>Intramacronucleata</taxon>
        <taxon>Spirotrichea</taxon>
        <taxon>Oligotrichia</taxon>
        <taxon>Strombidiidae</taxon>
        <taxon>Strombidium</taxon>
    </lineage>
</organism>
<evidence type="ECO:0000259" key="5">
    <source>
        <dbReference type="PROSITE" id="PS50011"/>
    </source>
</evidence>
<dbReference type="Gene3D" id="1.10.510.10">
    <property type="entry name" value="Transferase(Phosphotransferase) domain 1"/>
    <property type="match status" value="1"/>
</dbReference>
<keyword evidence="3" id="KW-0418">Kinase</keyword>
<keyword evidence="1" id="KW-0808">Transferase</keyword>
<dbReference type="PANTHER" id="PTHR24348">
    <property type="entry name" value="SERINE/THREONINE-PROTEIN KINASE UNC-51-RELATED"/>
    <property type="match status" value="1"/>
</dbReference>
<dbReference type="EMBL" id="HBIA01009271">
    <property type="protein sequence ID" value="CAE0233036.1"/>
    <property type="molecule type" value="Transcribed_RNA"/>
</dbReference>
<accession>A0A7S3CNF7</accession>
<sequence>MDIKLENILISKEGILKFCDFGFSMPVSTYVTRKMGSSFYMAPEIYEASQMPCKAQQTDIFSLGVLFFMMAFGAPPFSEATMNDGFFSFIKLRPGNTDFFKFHPHTRQLFRAKAIPENFQRLLLAMLMHEPSKRVQRVQDLREFDFFKESEQDLCFKDMEFGAKRLIQHEVMVQC</sequence>
<keyword evidence="4" id="KW-0067">ATP-binding</keyword>
<protein>
    <recommendedName>
        <fullName evidence="5">Protein kinase domain-containing protein</fullName>
    </recommendedName>
</protein>
<dbReference type="GO" id="GO:0005776">
    <property type="term" value="C:autophagosome"/>
    <property type="evidence" value="ECO:0007669"/>
    <property type="project" value="TreeGrafter"/>
</dbReference>
<proteinExistence type="predicted"/>
<dbReference type="InterPro" id="IPR045269">
    <property type="entry name" value="Atg1-like"/>
</dbReference>
<dbReference type="SUPFAM" id="SSF56112">
    <property type="entry name" value="Protein kinase-like (PK-like)"/>
    <property type="match status" value="1"/>
</dbReference>